<dbReference type="EMBL" id="KZ107875">
    <property type="protein sequence ID" value="OSS43283.1"/>
    <property type="molecule type" value="Genomic_DNA"/>
</dbReference>
<proteinExistence type="predicted"/>
<protein>
    <submittedName>
        <fullName evidence="2">Uncharacterized protein</fullName>
    </submittedName>
</protein>
<feature type="region of interest" description="Disordered" evidence="1">
    <location>
        <begin position="136"/>
        <end position="156"/>
    </location>
</feature>
<feature type="region of interest" description="Disordered" evidence="1">
    <location>
        <begin position="80"/>
        <end position="111"/>
    </location>
</feature>
<feature type="compositionally biased region" description="Polar residues" evidence="1">
    <location>
        <begin position="80"/>
        <end position="94"/>
    </location>
</feature>
<name>A0A1Y2LGZ6_EPING</name>
<accession>A0A1Y2LGZ6</accession>
<evidence type="ECO:0000256" key="1">
    <source>
        <dbReference type="SAM" id="MobiDB-lite"/>
    </source>
</evidence>
<dbReference type="InParanoid" id="A0A1Y2LGZ6"/>
<evidence type="ECO:0000313" key="3">
    <source>
        <dbReference type="Proteomes" id="UP000193240"/>
    </source>
</evidence>
<keyword evidence="3" id="KW-1185">Reference proteome</keyword>
<feature type="compositionally biased region" description="Low complexity" evidence="1">
    <location>
        <begin position="95"/>
        <end position="108"/>
    </location>
</feature>
<evidence type="ECO:0000313" key="2">
    <source>
        <dbReference type="EMBL" id="OSS43283.1"/>
    </source>
</evidence>
<dbReference type="AlphaFoldDB" id="A0A1Y2LGZ6"/>
<reference evidence="2 3" key="1">
    <citation type="journal article" date="2017" name="Genome Announc.">
        <title>Genome sequence of the saprophytic ascomycete Epicoccum nigrum ICMP 19927 strain isolated from New Zealand.</title>
        <authorList>
            <person name="Fokin M."/>
            <person name="Fleetwood D."/>
            <person name="Weir B.S."/>
            <person name="Villas-Boas S.G."/>
        </authorList>
    </citation>
    <scope>NUCLEOTIDE SEQUENCE [LARGE SCALE GENOMIC DNA]</scope>
    <source>
        <strain evidence="2 3">ICMP 19927</strain>
    </source>
</reference>
<gene>
    <name evidence="2" type="ORF">B5807_12058</name>
</gene>
<dbReference type="Proteomes" id="UP000193240">
    <property type="component" value="Unassembled WGS sequence"/>
</dbReference>
<organism evidence="2 3">
    <name type="scientific">Epicoccum nigrum</name>
    <name type="common">Soil fungus</name>
    <name type="synonym">Epicoccum purpurascens</name>
    <dbReference type="NCBI Taxonomy" id="105696"/>
    <lineage>
        <taxon>Eukaryota</taxon>
        <taxon>Fungi</taxon>
        <taxon>Dikarya</taxon>
        <taxon>Ascomycota</taxon>
        <taxon>Pezizomycotina</taxon>
        <taxon>Dothideomycetes</taxon>
        <taxon>Pleosporomycetidae</taxon>
        <taxon>Pleosporales</taxon>
        <taxon>Pleosporineae</taxon>
        <taxon>Didymellaceae</taxon>
        <taxon>Epicoccum</taxon>
    </lineage>
</organism>
<sequence>MTEASVTTGEDDEGWETLEDDLLDDDLDIEDGDMLIDPALLKPQANVAIVSGSEKKDHSLLPLRSHNQVYDFRQAPIYSQQGSQTMESEWITNRSSPSTASTSSSAVSLRETTNKGEITMEEAGKLTICMMSVSASSLGPEPHSRKTALASTESNQWEQAMQEEYNSLLENKT</sequence>